<evidence type="ECO:0000313" key="2">
    <source>
        <dbReference type="EMBL" id="VFJ87646.1"/>
    </source>
</evidence>
<proteinExistence type="predicted"/>
<reference evidence="2" key="1">
    <citation type="submission" date="2019-02" db="EMBL/GenBank/DDBJ databases">
        <authorList>
            <person name="Gruber-Vodicka R. H."/>
            <person name="Seah K. B. B."/>
        </authorList>
    </citation>
    <scope>NUCLEOTIDE SEQUENCE</scope>
    <source>
        <strain evidence="2">BECK_M7</strain>
    </source>
</reference>
<gene>
    <name evidence="2" type="ORF">BECKLFY1418B_GA0070995_100756</name>
</gene>
<protein>
    <submittedName>
        <fullName evidence="2">Uncharacterized protein</fullName>
    </submittedName>
</protein>
<accession>A0A450U7F0</accession>
<keyword evidence="1" id="KW-0472">Membrane</keyword>
<name>A0A450U7F0_9GAMM</name>
<dbReference type="AlphaFoldDB" id="A0A450U7F0"/>
<keyword evidence="1" id="KW-0812">Transmembrane</keyword>
<keyword evidence="1" id="KW-1133">Transmembrane helix</keyword>
<evidence type="ECO:0000256" key="1">
    <source>
        <dbReference type="SAM" id="Phobius"/>
    </source>
</evidence>
<feature type="transmembrane region" description="Helical" evidence="1">
    <location>
        <begin position="24"/>
        <end position="45"/>
    </location>
</feature>
<dbReference type="EMBL" id="CAADFF010000007">
    <property type="protein sequence ID" value="VFJ87646.1"/>
    <property type="molecule type" value="Genomic_DNA"/>
</dbReference>
<organism evidence="2">
    <name type="scientific">Candidatus Kentrum sp. LFY</name>
    <dbReference type="NCBI Taxonomy" id="2126342"/>
    <lineage>
        <taxon>Bacteria</taxon>
        <taxon>Pseudomonadati</taxon>
        <taxon>Pseudomonadota</taxon>
        <taxon>Gammaproteobacteria</taxon>
        <taxon>Candidatus Kentrum</taxon>
    </lineage>
</organism>
<sequence>MWWCEEVDSRVFAWKRANMNKKHIYPILGVIGSLASIVALFLAFYGKVDSLAIKINGNDNPINANRISDVQGNVIINQSSETNVTGQFHVPTNLYGLTYHQARKELLGKGWIPNKRHWLHGDTVNMKSGNGPIFWKKGYFELDSCSGTGYAYCRFEFFDPSGRILVIITEGEEWSKGEDIHATVARVYFEN</sequence>